<evidence type="ECO:0000256" key="1">
    <source>
        <dbReference type="ARBA" id="ARBA00022598"/>
    </source>
</evidence>
<dbReference type="GO" id="GO:0046872">
    <property type="term" value="F:metal ion binding"/>
    <property type="evidence" value="ECO:0007669"/>
    <property type="project" value="InterPro"/>
</dbReference>
<dbReference type="InterPro" id="IPR011761">
    <property type="entry name" value="ATP-grasp"/>
</dbReference>
<sequence length="375" mass="42208">MRTLSRLNPTRFMVKQRLNGFLDGIPVPNFQIVSPAGLLTSQEYFASLEQVIGFPMVLKPIHGVSGAGVIKINDATEMYSWLKLNCNVHMTYLAEEALKGVECVLLALVNKSKNARVNMAASNYWVFGLKSRGYITEGSPVAVVPLPVASPLNERLHAFGSEIVNSLNNARLNSIVVLRIMYLPNEDTFKFSKISCRIPNPLCCEAFEINCGISPETVHIATQIGDVDIASWEMVDPKMHFGLVSYPCRQGTLAYVPHLEKFSLKSNFKLIQAVALGQRMEKPDHINDVCLTVQLWNENFADLRADVQKLCNEFKPEIRWNGFLQHPDPDTIQSKKYIRPIPANWAIKGANMPFETFEQDFLFQFGQFSSDYVSI</sequence>
<dbReference type="SUPFAM" id="SSF56059">
    <property type="entry name" value="Glutathione synthetase ATP-binding domain-like"/>
    <property type="match status" value="1"/>
</dbReference>
<dbReference type="PROSITE" id="PS50975">
    <property type="entry name" value="ATP_GRASP"/>
    <property type="match status" value="1"/>
</dbReference>
<dbReference type="WBParaSite" id="nRc.2.0.1.t27953-RA">
    <property type="protein sequence ID" value="nRc.2.0.1.t27953-RA"/>
    <property type="gene ID" value="nRc.2.0.1.g27953"/>
</dbReference>
<evidence type="ECO:0000313" key="5">
    <source>
        <dbReference type="WBParaSite" id="nRc.2.0.1.t27953-RA"/>
    </source>
</evidence>
<keyword evidence="4" id="KW-1185">Reference proteome</keyword>
<dbReference type="Gene3D" id="3.30.470.20">
    <property type="entry name" value="ATP-grasp fold, B domain"/>
    <property type="match status" value="1"/>
</dbReference>
<protein>
    <submittedName>
        <fullName evidence="5">ATP-grasp domain-containing protein</fullName>
    </submittedName>
</protein>
<evidence type="ECO:0000259" key="3">
    <source>
        <dbReference type="PROSITE" id="PS50975"/>
    </source>
</evidence>
<dbReference type="Pfam" id="PF07478">
    <property type="entry name" value="Dala_Dala_lig_C"/>
    <property type="match status" value="1"/>
</dbReference>
<accession>A0A915JPD5</accession>
<feature type="domain" description="ATP-grasp" evidence="3">
    <location>
        <begin position="17"/>
        <end position="224"/>
    </location>
</feature>
<keyword evidence="2" id="KW-0547">Nucleotide-binding</keyword>
<keyword evidence="1" id="KW-0436">Ligase</keyword>
<name>A0A915JPD5_ROMCU</name>
<organism evidence="4 5">
    <name type="scientific">Romanomermis culicivorax</name>
    <name type="common">Nematode worm</name>
    <dbReference type="NCBI Taxonomy" id="13658"/>
    <lineage>
        <taxon>Eukaryota</taxon>
        <taxon>Metazoa</taxon>
        <taxon>Ecdysozoa</taxon>
        <taxon>Nematoda</taxon>
        <taxon>Enoplea</taxon>
        <taxon>Dorylaimia</taxon>
        <taxon>Mermithida</taxon>
        <taxon>Mermithoidea</taxon>
        <taxon>Mermithidae</taxon>
        <taxon>Romanomermis</taxon>
    </lineage>
</organism>
<dbReference type="InterPro" id="IPR011095">
    <property type="entry name" value="Dala_Dala_lig_C"/>
</dbReference>
<evidence type="ECO:0000313" key="4">
    <source>
        <dbReference type="Proteomes" id="UP000887565"/>
    </source>
</evidence>
<proteinExistence type="predicted"/>
<dbReference type="Gene3D" id="3.30.1490.20">
    <property type="entry name" value="ATP-grasp fold, A domain"/>
    <property type="match status" value="1"/>
</dbReference>
<reference evidence="5" key="1">
    <citation type="submission" date="2022-11" db="UniProtKB">
        <authorList>
            <consortium name="WormBaseParasite"/>
        </authorList>
    </citation>
    <scope>IDENTIFICATION</scope>
</reference>
<dbReference type="GO" id="GO:0005524">
    <property type="term" value="F:ATP binding"/>
    <property type="evidence" value="ECO:0007669"/>
    <property type="project" value="UniProtKB-UniRule"/>
</dbReference>
<evidence type="ECO:0000256" key="2">
    <source>
        <dbReference type="PROSITE-ProRule" id="PRU00409"/>
    </source>
</evidence>
<dbReference type="InterPro" id="IPR013815">
    <property type="entry name" value="ATP_grasp_subdomain_1"/>
</dbReference>
<dbReference type="AlphaFoldDB" id="A0A915JPD5"/>
<dbReference type="GO" id="GO:0008716">
    <property type="term" value="F:D-alanine-D-alanine ligase activity"/>
    <property type="evidence" value="ECO:0007669"/>
    <property type="project" value="InterPro"/>
</dbReference>
<dbReference type="Proteomes" id="UP000887565">
    <property type="component" value="Unplaced"/>
</dbReference>
<keyword evidence="2" id="KW-0067">ATP-binding</keyword>